<dbReference type="Proteomes" id="UP000009286">
    <property type="component" value="Chromosome"/>
</dbReference>
<accession>G2KNF1</accession>
<evidence type="ECO:0000259" key="2">
    <source>
        <dbReference type="Pfam" id="PF02657"/>
    </source>
</evidence>
<dbReference type="Pfam" id="PF02657">
    <property type="entry name" value="SufE"/>
    <property type="match status" value="1"/>
</dbReference>
<dbReference type="Gene3D" id="3.90.1010.10">
    <property type="match status" value="1"/>
</dbReference>
<evidence type="ECO:0000313" key="4">
    <source>
        <dbReference type="Proteomes" id="UP000009286"/>
    </source>
</evidence>
<dbReference type="KEGG" id="mai:MICA_1481"/>
<dbReference type="InterPro" id="IPR003808">
    <property type="entry name" value="Fe-S_metab-assoc_dom"/>
</dbReference>
<dbReference type="PANTHER" id="PTHR43597:SF5">
    <property type="entry name" value="SUFE-LIKE PROTEIN 2, CHLOROPLASTIC"/>
    <property type="match status" value="1"/>
</dbReference>
<comment type="similarity">
    <text evidence="1">Belongs to the SufE family.</text>
</comment>
<protein>
    <submittedName>
        <fullName evidence="3">Fe-S metabolism associated domain protein</fullName>
    </submittedName>
</protein>
<dbReference type="EMBL" id="CP002382">
    <property type="protein sequence ID" value="AEP09799.1"/>
    <property type="molecule type" value="Genomic_DNA"/>
</dbReference>
<dbReference type="RefSeq" id="WP_014103022.1">
    <property type="nucleotide sequence ID" value="NC_016026.1"/>
</dbReference>
<proteinExistence type="inferred from homology"/>
<feature type="domain" description="Fe-S metabolism associated" evidence="2">
    <location>
        <begin position="12"/>
        <end position="129"/>
    </location>
</feature>
<evidence type="ECO:0000256" key="1">
    <source>
        <dbReference type="ARBA" id="ARBA00010282"/>
    </source>
</evidence>
<dbReference type="HOGENOM" id="CLU_124502_1_0_5"/>
<dbReference type="eggNOG" id="COG2166">
    <property type="taxonomic scope" value="Bacteria"/>
</dbReference>
<sequence>MSETTLDDLIGSFSLFDDWEDKYRYIIDLGRRVPVMDPALKVDEHFVKGCTSKVWMIAGWRDGRFHFEADSDAQIIRGLIYILMLAYEGKDRAGVESVDIQQIFSDLELDQHLSPNRRNGFFAMVEKIMALARLGDA</sequence>
<reference evidence="3 4" key="1">
    <citation type="journal article" date="2011" name="BMC Genomics">
        <title>Genomic insights into an obligate epibiotic bacterial predator: Micavibrio aeruginosavorus ARL-13.</title>
        <authorList>
            <person name="Wang Z."/>
            <person name="Kadouri D."/>
            <person name="Wu M."/>
        </authorList>
    </citation>
    <scope>NUCLEOTIDE SEQUENCE [LARGE SCALE GENOMIC DNA]</scope>
    <source>
        <strain evidence="3 4">ARL-13</strain>
    </source>
</reference>
<name>G2KNF1_MICAA</name>
<gene>
    <name evidence="3" type="ordered locus">MICA_1481</name>
</gene>
<dbReference type="STRING" id="856793.MICA_1481"/>
<organism evidence="3 4">
    <name type="scientific">Micavibrio aeruginosavorus (strain ARL-13)</name>
    <dbReference type="NCBI Taxonomy" id="856793"/>
    <lineage>
        <taxon>Bacteria</taxon>
        <taxon>Pseudomonadati</taxon>
        <taxon>Bdellovibrionota</taxon>
        <taxon>Bdellovibrionia</taxon>
        <taxon>Bdellovibrionales</taxon>
        <taxon>Pseudobdellovibrionaceae</taxon>
        <taxon>Micavibrio</taxon>
    </lineage>
</organism>
<keyword evidence="4" id="KW-1185">Reference proteome</keyword>
<evidence type="ECO:0000313" key="3">
    <source>
        <dbReference type="EMBL" id="AEP09799.1"/>
    </source>
</evidence>
<dbReference type="SUPFAM" id="SSF82649">
    <property type="entry name" value="SufE/NifU"/>
    <property type="match status" value="1"/>
</dbReference>
<dbReference type="PANTHER" id="PTHR43597">
    <property type="entry name" value="SULFUR ACCEPTOR PROTEIN CSDE"/>
    <property type="match status" value="1"/>
</dbReference>
<dbReference type="AlphaFoldDB" id="G2KNF1"/>
<dbReference type="OrthoDB" id="9799320at2"/>